<dbReference type="GO" id="GO:0006032">
    <property type="term" value="P:chitin catabolic process"/>
    <property type="evidence" value="ECO:0007669"/>
    <property type="project" value="InterPro"/>
</dbReference>
<dbReference type="PROSITE" id="PS00774">
    <property type="entry name" value="CHITINASE_19_2"/>
    <property type="match status" value="1"/>
</dbReference>
<feature type="disulfide bond" evidence="6">
    <location>
        <begin position="272"/>
        <end position="304"/>
    </location>
</feature>
<dbReference type="STRING" id="88036.D8RYP3"/>
<dbReference type="Gene3D" id="3.30.20.10">
    <property type="entry name" value="Endochitinase, domain 2"/>
    <property type="match status" value="1"/>
</dbReference>
<dbReference type="Gramene" id="EFJ22468">
    <property type="protein sequence ID" value="EFJ22468"/>
    <property type="gene ID" value="SELMODRAFT_443112"/>
</dbReference>
<evidence type="ECO:0000256" key="1">
    <source>
        <dbReference type="ARBA" id="ARBA00009373"/>
    </source>
</evidence>
<accession>D8RYP3</accession>
<proteinExistence type="inferred from homology"/>
<dbReference type="Gene3D" id="1.10.530.10">
    <property type="match status" value="1"/>
</dbReference>
<dbReference type="InterPro" id="IPR023346">
    <property type="entry name" value="Lysozyme-like_dom_sf"/>
</dbReference>
<dbReference type="PROSITE" id="PS50941">
    <property type="entry name" value="CHIT_BIND_I_2"/>
    <property type="match status" value="1"/>
</dbReference>
<dbReference type="EMBL" id="GL377595">
    <property type="protein sequence ID" value="EFJ22468.1"/>
    <property type="molecule type" value="Genomic_DNA"/>
</dbReference>
<dbReference type="InterPro" id="IPR001002">
    <property type="entry name" value="Chitin-bd_1"/>
</dbReference>
<dbReference type="GO" id="GO:0050832">
    <property type="term" value="P:defense response to fungus"/>
    <property type="evidence" value="ECO:0007669"/>
    <property type="project" value="UniProtKB-ARBA"/>
</dbReference>
<dbReference type="eggNOG" id="KOG4742">
    <property type="taxonomic scope" value="Eukaryota"/>
</dbReference>
<evidence type="ECO:0000256" key="6">
    <source>
        <dbReference type="PIRSR" id="PIRSR001060-2"/>
    </source>
</evidence>
<dbReference type="PIRSF" id="PIRSF001060">
    <property type="entry name" value="Endochitinase"/>
    <property type="match status" value="1"/>
</dbReference>
<feature type="disulfide bond" evidence="6 7">
    <location>
        <begin position="22"/>
        <end position="37"/>
    </location>
</feature>
<evidence type="ECO:0000256" key="5">
    <source>
        <dbReference type="PIRSR" id="PIRSR001060-1"/>
    </source>
</evidence>
<dbReference type="Gene3D" id="3.30.60.10">
    <property type="entry name" value="Endochitinase-like"/>
    <property type="match status" value="1"/>
</dbReference>
<evidence type="ECO:0000313" key="11">
    <source>
        <dbReference type="Proteomes" id="UP000001514"/>
    </source>
</evidence>
<dbReference type="AlphaFoldDB" id="D8RYP3"/>
<dbReference type="CDD" id="cd06921">
    <property type="entry name" value="ChtBD1_GH19_hevein"/>
    <property type="match status" value="1"/>
</dbReference>
<feature type="disulfide bond" evidence="6">
    <location>
        <begin position="165"/>
        <end position="173"/>
    </location>
</feature>
<feature type="active site" description="Proton donor" evidence="5">
    <location>
        <position position="136"/>
    </location>
</feature>
<dbReference type="InterPro" id="IPR000726">
    <property type="entry name" value="Glyco_hydro_19_cat"/>
</dbReference>
<dbReference type="GO" id="GO:0008061">
    <property type="term" value="F:chitin binding"/>
    <property type="evidence" value="ECO:0007669"/>
    <property type="project" value="UniProtKB-UniRule"/>
</dbReference>
<dbReference type="PANTHER" id="PTHR22595:SF79">
    <property type="entry name" value="CHITINASE 12"/>
    <property type="match status" value="1"/>
</dbReference>
<dbReference type="GO" id="GO:0016998">
    <property type="term" value="P:cell wall macromolecule catabolic process"/>
    <property type="evidence" value="ECO:0007669"/>
    <property type="project" value="InterPro"/>
</dbReference>
<dbReference type="Proteomes" id="UP000001514">
    <property type="component" value="Unassembled WGS sequence"/>
</dbReference>
<keyword evidence="3" id="KW-0611">Plant defense</keyword>
<dbReference type="Pfam" id="PF00182">
    <property type="entry name" value="Glyco_hydro_19"/>
    <property type="match status" value="1"/>
</dbReference>
<evidence type="ECO:0000259" key="9">
    <source>
        <dbReference type="PROSITE" id="PS50941"/>
    </source>
</evidence>
<dbReference type="InParanoid" id="D8RYP3"/>
<dbReference type="HOGENOM" id="CLU_045506_1_0_1"/>
<dbReference type="KEGG" id="smo:SELMODRAFT_443112"/>
<organism evidence="11">
    <name type="scientific">Selaginella moellendorffii</name>
    <name type="common">Spikemoss</name>
    <dbReference type="NCBI Taxonomy" id="88036"/>
    <lineage>
        <taxon>Eukaryota</taxon>
        <taxon>Viridiplantae</taxon>
        <taxon>Streptophyta</taxon>
        <taxon>Embryophyta</taxon>
        <taxon>Tracheophyta</taxon>
        <taxon>Lycopodiopsida</taxon>
        <taxon>Selaginellales</taxon>
        <taxon>Selaginellaceae</taxon>
        <taxon>Selaginella</taxon>
    </lineage>
</organism>
<dbReference type="GO" id="GO:0004568">
    <property type="term" value="F:chitinase activity"/>
    <property type="evidence" value="ECO:0000318"/>
    <property type="project" value="GO_Central"/>
</dbReference>
<evidence type="ECO:0000256" key="4">
    <source>
        <dbReference type="ARBA" id="ARBA00023157"/>
    </source>
</evidence>
<dbReference type="InterPro" id="IPR016283">
    <property type="entry name" value="Glyco_hydro_19"/>
</dbReference>
<feature type="chain" id="PRO_5003122241" description="Chitin-binding type-1 domain-containing protein" evidence="8">
    <location>
        <begin position="20"/>
        <end position="320"/>
    </location>
</feature>
<keyword evidence="2 7" id="KW-0147">Chitin-binding</keyword>
<comment type="similarity">
    <text evidence="1">Belongs to the glycosyl hydrolase 19 family. Chitinase class I subfamily.</text>
</comment>
<dbReference type="Pfam" id="PF00187">
    <property type="entry name" value="Chitin_bind_1"/>
    <property type="match status" value="1"/>
</dbReference>
<dbReference type="InterPro" id="IPR036861">
    <property type="entry name" value="Endochitinase-like_sf"/>
</dbReference>
<dbReference type="CDD" id="cd00325">
    <property type="entry name" value="chitinase_GH19"/>
    <property type="match status" value="1"/>
</dbReference>
<dbReference type="FunFam" id="3.30.20.10:FF:000001">
    <property type="entry name" value="Endochitinase (Chitinase)"/>
    <property type="match status" value="1"/>
</dbReference>
<evidence type="ECO:0000313" key="10">
    <source>
        <dbReference type="EMBL" id="EFJ22468.1"/>
    </source>
</evidence>
<name>D8RYP3_SELML</name>
<dbReference type="SUPFAM" id="SSF57016">
    <property type="entry name" value="Plant lectins/antimicrobial peptides"/>
    <property type="match status" value="1"/>
</dbReference>
<dbReference type="PANTHER" id="PTHR22595">
    <property type="entry name" value="CHITINASE-RELATED"/>
    <property type="match status" value="1"/>
</dbReference>
<keyword evidence="4 6" id="KW-1015">Disulfide bond</keyword>
<feature type="signal peptide" evidence="8">
    <location>
        <begin position="1"/>
        <end position="19"/>
    </location>
</feature>
<evidence type="ECO:0000256" key="3">
    <source>
        <dbReference type="ARBA" id="ARBA00022821"/>
    </source>
</evidence>
<dbReference type="GO" id="GO:0005975">
    <property type="term" value="P:carbohydrate metabolic process"/>
    <property type="evidence" value="ECO:0007669"/>
    <property type="project" value="InterPro"/>
</dbReference>
<dbReference type="OrthoDB" id="5985073at2759"/>
<dbReference type="OMA" id="GSDYCQP"/>
<keyword evidence="11" id="KW-1185">Reference proteome</keyword>
<reference evidence="10 11" key="1">
    <citation type="journal article" date="2011" name="Science">
        <title>The Selaginella genome identifies genetic changes associated with the evolution of vascular plants.</title>
        <authorList>
            <person name="Banks J.A."/>
            <person name="Nishiyama T."/>
            <person name="Hasebe M."/>
            <person name="Bowman J.L."/>
            <person name="Gribskov M."/>
            <person name="dePamphilis C."/>
            <person name="Albert V.A."/>
            <person name="Aono N."/>
            <person name="Aoyama T."/>
            <person name="Ambrose B.A."/>
            <person name="Ashton N.W."/>
            <person name="Axtell M.J."/>
            <person name="Barker E."/>
            <person name="Barker M.S."/>
            <person name="Bennetzen J.L."/>
            <person name="Bonawitz N.D."/>
            <person name="Chapple C."/>
            <person name="Cheng C."/>
            <person name="Correa L.G."/>
            <person name="Dacre M."/>
            <person name="DeBarry J."/>
            <person name="Dreyer I."/>
            <person name="Elias M."/>
            <person name="Engstrom E.M."/>
            <person name="Estelle M."/>
            <person name="Feng L."/>
            <person name="Finet C."/>
            <person name="Floyd S.K."/>
            <person name="Frommer W.B."/>
            <person name="Fujita T."/>
            <person name="Gramzow L."/>
            <person name="Gutensohn M."/>
            <person name="Harholt J."/>
            <person name="Hattori M."/>
            <person name="Heyl A."/>
            <person name="Hirai T."/>
            <person name="Hiwatashi Y."/>
            <person name="Ishikawa M."/>
            <person name="Iwata M."/>
            <person name="Karol K.G."/>
            <person name="Koehler B."/>
            <person name="Kolukisaoglu U."/>
            <person name="Kubo M."/>
            <person name="Kurata T."/>
            <person name="Lalonde S."/>
            <person name="Li K."/>
            <person name="Li Y."/>
            <person name="Litt A."/>
            <person name="Lyons E."/>
            <person name="Manning G."/>
            <person name="Maruyama T."/>
            <person name="Michael T.P."/>
            <person name="Mikami K."/>
            <person name="Miyazaki S."/>
            <person name="Morinaga S."/>
            <person name="Murata T."/>
            <person name="Mueller-Roeber B."/>
            <person name="Nelson D.R."/>
            <person name="Obara M."/>
            <person name="Oguri Y."/>
            <person name="Olmstead R.G."/>
            <person name="Onodera N."/>
            <person name="Petersen B.L."/>
            <person name="Pils B."/>
            <person name="Prigge M."/>
            <person name="Rensing S.A."/>
            <person name="Riano-Pachon D.M."/>
            <person name="Roberts A.W."/>
            <person name="Sato Y."/>
            <person name="Scheller H.V."/>
            <person name="Schulz B."/>
            <person name="Schulz C."/>
            <person name="Shakirov E.V."/>
            <person name="Shibagaki N."/>
            <person name="Shinohara N."/>
            <person name="Shippen D.E."/>
            <person name="Soerensen I."/>
            <person name="Sotooka R."/>
            <person name="Sugimoto N."/>
            <person name="Sugita M."/>
            <person name="Sumikawa N."/>
            <person name="Tanurdzic M."/>
            <person name="Theissen G."/>
            <person name="Ulvskov P."/>
            <person name="Wakazuki S."/>
            <person name="Weng J.K."/>
            <person name="Willats W.W."/>
            <person name="Wipf D."/>
            <person name="Wolf P.G."/>
            <person name="Yang L."/>
            <person name="Zimmer A.D."/>
            <person name="Zhu Q."/>
            <person name="Mitros T."/>
            <person name="Hellsten U."/>
            <person name="Loque D."/>
            <person name="Otillar R."/>
            <person name="Salamov A."/>
            <person name="Schmutz J."/>
            <person name="Shapiro H."/>
            <person name="Lindquist E."/>
            <person name="Lucas S."/>
            <person name="Rokhsar D."/>
            <person name="Grigoriev I.V."/>
        </authorList>
    </citation>
    <scope>NUCLEOTIDE SEQUENCE [LARGE SCALE GENOMIC DNA]</scope>
</reference>
<sequence>MDLRLQALLALLLIVAASAEDCGRQAGGRTCPPGICCSKWGWCGVTTDHCGDGCQSQCGGSTPPVPPSGDGVGSIITSSIFEDLLKHRRDSGCAGGFYTYSAFITAARSFPSFGNEGSLEQRKRELAAFLAQTSKETTGGWATAPDGPYRWGYCFVEERNKDTYCRASQQWPCNGGKRYFGRGPIQLTWNFNYGLAGSQLGFDGINDPDIVSRDPVVSFKTAIWFWMTAQNPKPSCHDVILGNWRPSGADLAAGRTASYGTVTNIINGGLECGIGEDPRVKDRIGFFQSYCQVLGINPGSNLDCYNQRPFTQLLLEKASQ</sequence>
<feature type="disulfide bond" evidence="6">
    <location>
        <begin position="93"/>
        <end position="154"/>
    </location>
</feature>
<evidence type="ECO:0000256" key="2">
    <source>
        <dbReference type="ARBA" id="ARBA00022669"/>
    </source>
</evidence>
<feature type="disulfide bond" evidence="6 7">
    <location>
        <begin position="31"/>
        <end position="43"/>
    </location>
</feature>
<dbReference type="FunFam" id="3.30.60.10:FF:000001">
    <property type="entry name" value="Basic endochitinase"/>
    <property type="match status" value="1"/>
</dbReference>
<gene>
    <name evidence="10" type="ORF">SELMODRAFT_443112</name>
</gene>
<protein>
    <recommendedName>
        <fullName evidence="9">Chitin-binding type-1 domain-containing protein</fullName>
    </recommendedName>
</protein>
<keyword evidence="8" id="KW-0732">Signal</keyword>
<feature type="disulfide bond" evidence="6 7">
    <location>
        <begin position="54"/>
        <end position="58"/>
    </location>
</feature>
<dbReference type="SMART" id="SM00270">
    <property type="entry name" value="ChtBD1"/>
    <property type="match status" value="1"/>
</dbReference>
<evidence type="ECO:0000256" key="8">
    <source>
        <dbReference type="SAM" id="SignalP"/>
    </source>
</evidence>
<dbReference type="FunCoup" id="D8RYP3">
    <property type="interactions" value="231"/>
</dbReference>
<feature type="disulfide bond" evidence="6 7">
    <location>
        <begin position="36"/>
        <end position="50"/>
    </location>
</feature>
<feature type="domain" description="Chitin-binding type-1" evidence="9">
    <location>
        <begin position="19"/>
        <end position="60"/>
    </location>
</feature>
<evidence type="ECO:0000256" key="7">
    <source>
        <dbReference type="PROSITE-ProRule" id="PRU00261"/>
    </source>
</evidence>
<dbReference type="SUPFAM" id="SSF53955">
    <property type="entry name" value="Lysozyme-like"/>
    <property type="match status" value="1"/>
</dbReference>